<dbReference type="AlphaFoldDB" id="A0A919D5J7"/>
<dbReference type="SUPFAM" id="SSF55961">
    <property type="entry name" value="Bet v1-like"/>
    <property type="match status" value="1"/>
</dbReference>
<evidence type="ECO:0000313" key="3">
    <source>
        <dbReference type="Proteomes" id="UP000655443"/>
    </source>
</evidence>
<dbReference type="EMBL" id="BMVG01000023">
    <property type="protein sequence ID" value="GHE10253.1"/>
    <property type="molecule type" value="Genomic_DNA"/>
</dbReference>
<evidence type="ECO:0000313" key="2">
    <source>
        <dbReference type="EMBL" id="GHE10253.1"/>
    </source>
</evidence>
<dbReference type="Proteomes" id="UP000655443">
    <property type="component" value="Unassembled WGS sequence"/>
</dbReference>
<accession>A0A919D5J7</accession>
<dbReference type="Pfam" id="PF10604">
    <property type="entry name" value="Polyketide_cyc2"/>
    <property type="match status" value="1"/>
</dbReference>
<protein>
    <recommendedName>
        <fullName evidence="4">SRPBCC family protein</fullName>
    </recommendedName>
</protein>
<dbReference type="CDD" id="cd07812">
    <property type="entry name" value="SRPBCC"/>
    <property type="match status" value="1"/>
</dbReference>
<gene>
    <name evidence="2" type="ORF">GCM10010339_65690</name>
</gene>
<dbReference type="InterPro" id="IPR019587">
    <property type="entry name" value="Polyketide_cyclase/dehydratase"/>
</dbReference>
<sequence length="194" mass="21735">MQEPTAIGSVHVHARPGTVYRLLTDLSQWRAFVAECRVTPGRFTVRVGERFRGTNRRGPLVWRTTATVTQATPDRFFAFRVTLFGRPVSDWRYDIVPTDRGCRVTESTRDHRGPLLRAVSLPATGVLDRAALNRRNIQRTLTRLKALAEAAEAAGDASSTSGDKDGGSRREGSPQGDLGIEEVLRKRYARRFER</sequence>
<evidence type="ECO:0000256" key="1">
    <source>
        <dbReference type="SAM" id="MobiDB-lite"/>
    </source>
</evidence>
<dbReference type="InterPro" id="IPR023393">
    <property type="entry name" value="START-like_dom_sf"/>
</dbReference>
<comment type="caution">
    <text evidence="2">The sequence shown here is derived from an EMBL/GenBank/DDBJ whole genome shotgun (WGS) entry which is preliminary data.</text>
</comment>
<feature type="compositionally biased region" description="Basic and acidic residues" evidence="1">
    <location>
        <begin position="162"/>
        <end position="172"/>
    </location>
</feature>
<organism evidence="2 3">
    <name type="scientific">Streptomyces alanosinicus</name>
    <dbReference type="NCBI Taxonomy" id="68171"/>
    <lineage>
        <taxon>Bacteria</taxon>
        <taxon>Bacillati</taxon>
        <taxon>Actinomycetota</taxon>
        <taxon>Actinomycetes</taxon>
        <taxon>Kitasatosporales</taxon>
        <taxon>Streptomycetaceae</taxon>
        <taxon>Streptomyces</taxon>
    </lineage>
</organism>
<dbReference type="Gene3D" id="3.30.530.20">
    <property type="match status" value="1"/>
</dbReference>
<feature type="compositionally biased region" description="Low complexity" evidence="1">
    <location>
        <begin position="151"/>
        <end position="161"/>
    </location>
</feature>
<reference evidence="2" key="2">
    <citation type="submission" date="2020-09" db="EMBL/GenBank/DDBJ databases">
        <authorList>
            <person name="Sun Q."/>
            <person name="Ohkuma M."/>
        </authorList>
    </citation>
    <scope>NUCLEOTIDE SEQUENCE</scope>
    <source>
        <strain evidence="2">JCM 4714</strain>
    </source>
</reference>
<dbReference type="RefSeq" id="WP_189957261.1">
    <property type="nucleotide sequence ID" value="NZ_BMVG01000023.1"/>
</dbReference>
<evidence type="ECO:0008006" key="4">
    <source>
        <dbReference type="Google" id="ProtNLM"/>
    </source>
</evidence>
<reference evidence="2" key="1">
    <citation type="journal article" date="2014" name="Int. J. Syst. Evol. Microbiol.">
        <title>Complete genome sequence of Corynebacterium casei LMG S-19264T (=DSM 44701T), isolated from a smear-ripened cheese.</title>
        <authorList>
            <consortium name="US DOE Joint Genome Institute (JGI-PGF)"/>
            <person name="Walter F."/>
            <person name="Albersmeier A."/>
            <person name="Kalinowski J."/>
            <person name="Ruckert C."/>
        </authorList>
    </citation>
    <scope>NUCLEOTIDE SEQUENCE</scope>
    <source>
        <strain evidence="2">JCM 4714</strain>
    </source>
</reference>
<proteinExistence type="predicted"/>
<keyword evidence="3" id="KW-1185">Reference proteome</keyword>
<feature type="region of interest" description="Disordered" evidence="1">
    <location>
        <begin position="151"/>
        <end position="181"/>
    </location>
</feature>
<name>A0A919D5J7_9ACTN</name>